<evidence type="ECO:0000313" key="1">
    <source>
        <dbReference type="EMBL" id="TPG32087.1"/>
    </source>
</evidence>
<keyword evidence="2" id="KW-1185">Reference proteome</keyword>
<organism evidence="1 2">
    <name type="scientific">Flavobacterium pectinovorum</name>
    <dbReference type="NCBI Taxonomy" id="29533"/>
    <lineage>
        <taxon>Bacteria</taxon>
        <taxon>Pseudomonadati</taxon>
        <taxon>Bacteroidota</taxon>
        <taxon>Flavobacteriia</taxon>
        <taxon>Flavobacteriales</taxon>
        <taxon>Flavobacteriaceae</taxon>
        <taxon>Flavobacterium</taxon>
    </lineage>
</organism>
<name>A0A502E3I8_9FLAO</name>
<dbReference type="Proteomes" id="UP000319700">
    <property type="component" value="Unassembled WGS sequence"/>
</dbReference>
<dbReference type="EMBL" id="RCZH01000026">
    <property type="protein sequence ID" value="TPG32087.1"/>
    <property type="molecule type" value="Genomic_DNA"/>
</dbReference>
<dbReference type="RefSeq" id="WP_140511821.1">
    <property type="nucleotide sequence ID" value="NZ_RCZH01000026.1"/>
</dbReference>
<sequence>MQELETLKADYKIFKYATEEEFNDIQKKFKATLTFIESEKEKTLAMDETFRNLAGFIKDVIEKFEIKDIQTNALNNLVKSLEVSIKTQDLKIQMLETKIEELIK</sequence>
<protein>
    <submittedName>
        <fullName evidence="1">Uncharacterized protein</fullName>
    </submittedName>
</protein>
<proteinExistence type="predicted"/>
<gene>
    <name evidence="1" type="ORF">EAH81_25995</name>
</gene>
<accession>A0A502E3I8</accession>
<evidence type="ECO:0000313" key="2">
    <source>
        <dbReference type="Proteomes" id="UP000319700"/>
    </source>
</evidence>
<reference evidence="1 2" key="1">
    <citation type="journal article" date="2019" name="Environ. Microbiol.">
        <title>Species interactions and distinct microbial communities in high Arctic permafrost affected cryosols are associated with the CH4 and CO2 gas fluxes.</title>
        <authorList>
            <person name="Altshuler I."/>
            <person name="Hamel J."/>
            <person name="Turney S."/>
            <person name="Magnuson E."/>
            <person name="Levesque R."/>
            <person name="Greer C."/>
            <person name="Whyte L.G."/>
        </authorList>
    </citation>
    <scope>NUCLEOTIDE SEQUENCE [LARGE SCALE GENOMIC DNA]</scope>
    <source>
        <strain evidence="1 2">42</strain>
    </source>
</reference>
<dbReference type="OrthoDB" id="9892427at2"/>
<comment type="caution">
    <text evidence="1">The sequence shown here is derived from an EMBL/GenBank/DDBJ whole genome shotgun (WGS) entry which is preliminary data.</text>
</comment>
<dbReference type="AlphaFoldDB" id="A0A502E3I8"/>